<keyword evidence="1" id="KW-0732">Signal</keyword>
<comment type="caution">
    <text evidence="2">The sequence shown here is derived from an EMBL/GenBank/DDBJ whole genome shotgun (WGS) entry which is preliminary data.</text>
</comment>
<proteinExistence type="predicted"/>
<keyword evidence="3" id="KW-1185">Reference proteome</keyword>
<feature type="chain" id="PRO_5020742185" evidence="1">
    <location>
        <begin position="19"/>
        <end position="159"/>
    </location>
</feature>
<gene>
    <name evidence="2" type="ORF">FAM09_11445</name>
</gene>
<reference evidence="2 3" key="1">
    <citation type="submission" date="2019-04" db="EMBL/GenBank/DDBJ databases">
        <title>Niastella caeni sp. nov., isolated from activated sludge.</title>
        <authorList>
            <person name="Sheng M."/>
        </authorList>
    </citation>
    <scope>NUCLEOTIDE SEQUENCE [LARGE SCALE GENOMIC DNA]</scope>
    <source>
        <strain evidence="2 3">HX-2-15</strain>
    </source>
</reference>
<evidence type="ECO:0000313" key="3">
    <source>
        <dbReference type="Proteomes" id="UP000306918"/>
    </source>
</evidence>
<organism evidence="2 3">
    <name type="scientific">Niastella caeni</name>
    <dbReference type="NCBI Taxonomy" id="2569763"/>
    <lineage>
        <taxon>Bacteria</taxon>
        <taxon>Pseudomonadati</taxon>
        <taxon>Bacteroidota</taxon>
        <taxon>Chitinophagia</taxon>
        <taxon>Chitinophagales</taxon>
        <taxon>Chitinophagaceae</taxon>
        <taxon>Niastella</taxon>
    </lineage>
</organism>
<dbReference type="AlphaFoldDB" id="A0A4S8HXI6"/>
<name>A0A4S8HXI6_9BACT</name>
<dbReference type="RefSeq" id="WP_136577221.1">
    <property type="nucleotide sequence ID" value="NZ_STFF01000002.1"/>
</dbReference>
<evidence type="ECO:0000256" key="1">
    <source>
        <dbReference type="SAM" id="SignalP"/>
    </source>
</evidence>
<evidence type="ECO:0000313" key="2">
    <source>
        <dbReference type="EMBL" id="THU40468.1"/>
    </source>
</evidence>
<dbReference type="OrthoDB" id="680416at2"/>
<feature type="signal peptide" evidence="1">
    <location>
        <begin position="1"/>
        <end position="18"/>
    </location>
</feature>
<dbReference type="Proteomes" id="UP000306918">
    <property type="component" value="Unassembled WGS sequence"/>
</dbReference>
<protein>
    <submittedName>
        <fullName evidence="2">Uncharacterized protein</fullName>
    </submittedName>
</protein>
<sequence>MKKIMQFATLFWVCLFSANLIQSQSNLKSKEPVKVVNWKNKAMLIIDEIWEQAKNEIVLQVGEEKYKEIRRNYDWKSIPSQMTIFDGNRRRTVIELSKKLDSLKCLYKIATFSAQAKGGIPINIAIVEVPYKGNEDWDPKAKWNVVYFLLNVDDIQVIK</sequence>
<accession>A0A4S8HXI6</accession>
<dbReference type="EMBL" id="STFF01000002">
    <property type="protein sequence ID" value="THU40468.1"/>
    <property type="molecule type" value="Genomic_DNA"/>
</dbReference>